<evidence type="ECO:0000313" key="2">
    <source>
        <dbReference type="EMBL" id="PZX43107.1"/>
    </source>
</evidence>
<evidence type="ECO:0000313" key="3">
    <source>
        <dbReference type="Proteomes" id="UP000248584"/>
    </source>
</evidence>
<protein>
    <submittedName>
        <fullName evidence="2">Uncharacterized protein</fullName>
    </submittedName>
</protein>
<feature type="transmembrane region" description="Helical" evidence="1">
    <location>
        <begin position="95"/>
        <end position="117"/>
    </location>
</feature>
<evidence type="ECO:0000256" key="1">
    <source>
        <dbReference type="SAM" id="Phobius"/>
    </source>
</evidence>
<keyword evidence="1" id="KW-1133">Transmembrane helix</keyword>
<keyword evidence="3" id="KW-1185">Reference proteome</keyword>
<reference evidence="2 3" key="1">
    <citation type="submission" date="2018-06" db="EMBL/GenBank/DDBJ databases">
        <title>Genomic Encyclopedia of Archaeal and Bacterial Type Strains, Phase II (KMG-II): from individual species to whole genera.</title>
        <authorList>
            <person name="Goeker M."/>
        </authorList>
    </citation>
    <scope>NUCLEOTIDE SEQUENCE [LARGE SCALE GENOMIC DNA]</scope>
    <source>
        <strain evidence="2 3">DSM 17205</strain>
    </source>
</reference>
<feature type="transmembrane region" description="Helical" evidence="1">
    <location>
        <begin position="21"/>
        <end position="48"/>
    </location>
</feature>
<sequence length="152" mass="17880">MSQQNKSTFWRLRNEKHFFFLLPYYGKIIGIVIAIAGFSSMLILHILLTELDRIALLNKIFYSCILLGLIMISFSKDKFEDERIANLRFRSLSFSLGWVAILFVTIPLITMLSDLFFTDLNYENGIYDGLPIFIIFINIAHLIYFYIFKRDL</sequence>
<gene>
    <name evidence="2" type="ORF">LX97_00106</name>
</gene>
<proteinExistence type="predicted"/>
<comment type="caution">
    <text evidence="2">The sequence shown here is derived from an EMBL/GenBank/DDBJ whole genome shotgun (WGS) entry which is preliminary data.</text>
</comment>
<name>A0ABX5PZR0_9FLAO</name>
<dbReference type="Proteomes" id="UP000248584">
    <property type="component" value="Unassembled WGS sequence"/>
</dbReference>
<feature type="transmembrane region" description="Helical" evidence="1">
    <location>
        <begin position="129"/>
        <end position="148"/>
    </location>
</feature>
<dbReference type="EMBL" id="QKZR01000001">
    <property type="protein sequence ID" value="PZX43107.1"/>
    <property type="molecule type" value="Genomic_DNA"/>
</dbReference>
<organism evidence="2 3">
    <name type="scientific">Nonlabens dokdonensis</name>
    <dbReference type="NCBI Taxonomy" id="328515"/>
    <lineage>
        <taxon>Bacteria</taxon>
        <taxon>Pseudomonadati</taxon>
        <taxon>Bacteroidota</taxon>
        <taxon>Flavobacteriia</taxon>
        <taxon>Flavobacteriales</taxon>
        <taxon>Flavobacteriaceae</taxon>
        <taxon>Nonlabens</taxon>
    </lineage>
</organism>
<keyword evidence="1" id="KW-0472">Membrane</keyword>
<accession>A0ABX5PZR0</accession>
<feature type="transmembrane region" description="Helical" evidence="1">
    <location>
        <begin position="54"/>
        <end position="74"/>
    </location>
</feature>
<keyword evidence="1" id="KW-0812">Transmembrane</keyword>